<evidence type="ECO:0000256" key="9">
    <source>
        <dbReference type="ARBA" id="ARBA00022898"/>
    </source>
</evidence>
<dbReference type="CDD" id="cd01557">
    <property type="entry name" value="BCAT_beta_family"/>
    <property type="match status" value="1"/>
</dbReference>
<comment type="pathway">
    <text evidence="3 18">Amino-acid biosynthesis; L-valine biosynthesis; L-valine from pyruvate: step 4/4.</text>
</comment>
<dbReference type="Gene3D" id="3.30.470.10">
    <property type="match status" value="1"/>
</dbReference>
<dbReference type="PANTHER" id="PTHR11825:SF44">
    <property type="entry name" value="BRANCHED-CHAIN-AMINO-ACID AMINOTRANSFERASE"/>
    <property type="match status" value="1"/>
</dbReference>
<dbReference type="Gene3D" id="3.20.10.10">
    <property type="entry name" value="D-amino Acid Aminotransferase, subunit A, domain 2"/>
    <property type="match status" value="1"/>
</dbReference>
<evidence type="ECO:0000256" key="5">
    <source>
        <dbReference type="ARBA" id="ARBA00009320"/>
    </source>
</evidence>
<comment type="similarity">
    <text evidence="5 15">Belongs to the class-IV pyridoxal-phosphate-dependent aminotransferase family.</text>
</comment>
<dbReference type="GO" id="GO:0052654">
    <property type="term" value="F:L-leucine-2-oxoglutarate transaminase activity"/>
    <property type="evidence" value="ECO:0007669"/>
    <property type="project" value="RHEA"/>
</dbReference>
<dbReference type="InterPro" id="IPR043131">
    <property type="entry name" value="BCAT-like_N"/>
</dbReference>
<evidence type="ECO:0000256" key="6">
    <source>
        <dbReference type="ARBA" id="ARBA00022576"/>
    </source>
</evidence>
<dbReference type="InterPro" id="IPR001544">
    <property type="entry name" value="Aminotrans_IV"/>
</dbReference>
<keyword evidence="20" id="KW-1185">Reference proteome</keyword>
<name>A0A5C4TG97_9BACL</name>
<dbReference type="InterPro" id="IPR018300">
    <property type="entry name" value="Aminotrans_IV_CS"/>
</dbReference>
<evidence type="ECO:0000256" key="11">
    <source>
        <dbReference type="ARBA" id="ARBA00048212"/>
    </source>
</evidence>
<keyword evidence="7 17" id="KW-0028">Amino-acid biosynthesis</keyword>
<evidence type="ECO:0000256" key="18">
    <source>
        <dbReference type="RuleBase" id="RU004519"/>
    </source>
</evidence>
<dbReference type="SUPFAM" id="SSF56752">
    <property type="entry name" value="D-aminoacid aminotransferase-like PLP-dependent enzymes"/>
    <property type="match status" value="1"/>
</dbReference>
<protein>
    <recommendedName>
        <fullName evidence="17">Branched-chain-amino-acid aminotransferase</fullName>
        <ecNumber evidence="17">2.6.1.42</ecNumber>
    </recommendedName>
</protein>
<dbReference type="Proteomes" id="UP000307943">
    <property type="component" value="Unassembled WGS sequence"/>
</dbReference>
<evidence type="ECO:0000256" key="8">
    <source>
        <dbReference type="ARBA" id="ARBA00022679"/>
    </source>
</evidence>
<comment type="catalytic activity">
    <reaction evidence="13 17">
        <text>L-leucine + 2-oxoglutarate = 4-methyl-2-oxopentanoate + L-glutamate</text>
        <dbReference type="Rhea" id="RHEA:18321"/>
        <dbReference type="ChEBI" id="CHEBI:16810"/>
        <dbReference type="ChEBI" id="CHEBI:17865"/>
        <dbReference type="ChEBI" id="CHEBI:29985"/>
        <dbReference type="ChEBI" id="CHEBI:57427"/>
        <dbReference type="EC" id="2.6.1.42"/>
    </reaction>
</comment>
<comment type="cofactor">
    <cofactor evidence="1 16">
        <name>pyridoxal 5'-phosphate</name>
        <dbReference type="ChEBI" id="CHEBI:597326"/>
    </cofactor>
</comment>
<dbReference type="OrthoDB" id="9804984at2"/>
<proteinExistence type="inferred from homology"/>
<evidence type="ECO:0000313" key="19">
    <source>
        <dbReference type="EMBL" id="TNJ67597.1"/>
    </source>
</evidence>
<feature type="modified residue" description="N6-(pyridoxal phosphate)lysine" evidence="14">
    <location>
        <position position="195"/>
    </location>
</feature>
<dbReference type="UniPathway" id="UPA00048">
    <property type="reaction ID" value="UER00073"/>
</dbReference>
<evidence type="ECO:0000256" key="12">
    <source>
        <dbReference type="ARBA" id="ARBA00048798"/>
    </source>
</evidence>
<evidence type="ECO:0000256" key="17">
    <source>
        <dbReference type="RuleBase" id="RU004517"/>
    </source>
</evidence>
<gene>
    <name evidence="19" type="ORF">FE784_04230</name>
</gene>
<dbReference type="PIRSF" id="PIRSF006468">
    <property type="entry name" value="BCAT1"/>
    <property type="match status" value="1"/>
</dbReference>
<comment type="catalytic activity">
    <reaction evidence="11 17">
        <text>L-valine + 2-oxoglutarate = 3-methyl-2-oxobutanoate + L-glutamate</text>
        <dbReference type="Rhea" id="RHEA:24813"/>
        <dbReference type="ChEBI" id="CHEBI:11851"/>
        <dbReference type="ChEBI" id="CHEBI:16810"/>
        <dbReference type="ChEBI" id="CHEBI:29985"/>
        <dbReference type="ChEBI" id="CHEBI:57762"/>
        <dbReference type="EC" id="2.6.1.42"/>
    </reaction>
</comment>
<organism evidence="19 20">
    <name type="scientific">Paenibacillus hemerocallicola</name>
    <dbReference type="NCBI Taxonomy" id="1172614"/>
    <lineage>
        <taxon>Bacteria</taxon>
        <taxon>Bacillati</taxon>
        <taxon>Bacillota</taxon>
        <taxon>Bacilli</taxon>
        <taxon>Bacillales</taxon>
        <taxon>Paenibacillaceae</taxon>
        <taxon>Paenibacillus</taxon>
    </lineage>
</organism>
<dbReference type="GO" id="GO:0009098">
    <property type="term" value="P:L-leucine biosynthetic process"/>
    <property type="evidence" value="ECO:0007669"/>
    <property type="project" value="UniProtKB-UniPathway"/>
</dbReference>
<dbReference type="InterPro" id="IPR033939">
    <property type="entry name" value="BCAT_family"/>
</dbReference>
<dbReference type="PANTHER" id="PTHR11825">
    <property type="entry name" value="SUBGROUP IIII AMINOTRANSFERASE"/>
    <property type="match status" value="1"/>
</dbReference>
<evidence type="ECO:0000256" key="10">
    <source>
        <dbReference type="ARBA" id="ARBA00023304"/>
    </source>
</evidence>
<dbReference type="UniPathway" id="UPA00049">
    <property type="reaction ID" value="UER00062"/>
</dbReference>
<dbReference type="InterPro" id="IPR005786">
    <property type="entry name" value="B_amino_transII"/>
</dbReference>
<sequence>MNEIRIEKSASLKPKPDASQLEFGKLFTDHMFLLDYSEELGWHDPRIVPYGPLTLDPASMILHYGQAVFEGLKAFRTSDNRILLFRPNKNAERLNVSNERLSIPEMDEAAFVEYVKALIAIDRDWVPSLEGTSLYIRPFIIATEPCLGVRAAKQYLFAIIMSPVGAYYKEGIHPVKINVENKYVRAVRGGTGFAKTAGNYASSIKAQEEAKHDGFSQVLWLDGKEHAYIEEVGSMNIFFKIGGEIVTPELNGSILAGVTRDSVIGLLKSWGYPVTERKISIEEIRRASEEGKLEEAFGTGTAAVISPVGQLHWEEHTMTINGGETGEIARRLYDTITGIQSGKLADSQGWNVVVE</sequence>
<comment type="caution">
    <text evidence="19">The sequence shown here is derived from an EMBL/GenBank/DDBJ whole genome shotgun (WGS) entry which is preliminary data.</text>
</comment>
<evidence type="ECO:0000256" key="7">
    <source>
        <dbReference type="ARBA" id="ARBA00022605"/>
    </source>
</evidence>
<dbReference type="RefSeq" id="WP_139600883.1">
    <property type="nucleotide sequence ID" value="NZ_VDCQ01000004.1"/>
</dbReference>
<evidence type="ECO:0000256" key="13">
    <source>
        <dbReference type="ARBA" id="ARBA00049229"/>
    </source>
</evidence>
<evidence type="ECO:0000313" key="20">
    <source>
        <dbReference type="Proteomes" id="UP000307943"/>
    </source>
</evidence>
<evidence type="ECO:0000256" key="15">
    <source>
        <dbReference type="RuleBase" id="RU004106"/>
    </source>
</evidence>
<keyword evidence="9 16" id="KW-0663">Pyridoxal phosphate</keyword>
<comment type="pathway">
    <text evidence="2 18">Amino-acid biosynthesis; L-isoleucine biosynthesis; L-isoleucine from 2-oxobutanoate: step 4/4.</text>
</comment>
<evidence type="ECO:0000256" key="2">
    <source>
        <dbReference type="ARBA" id="ARBA00004824"/>
    </source>
</evidence>
<dbReference type="NCBIfam" id="NF009897">
    <property type="entry name" value="PRK13357.1"/>
    <property type="match status" value="1"/>
</dbReference>
<evidence type="ECO:0000256" key="16">
    <source>
        <dbReference type="RuleBase" id="RU004516"/>
    </source>
</evidence>
<evidence type="ECO:0000256" key="3">
    <source>
        <dbReference type="ARBA" id="ARBA00004931"/>
    </source>
</evidence>
<keyword evidence="6 17" id="KW-0032">Aminotransferase</keyword>
<evidence type="ECO:0000256" key="1">
    <source>
        <dbReference type="ARBA" id="ARBA00001933"/>
    </source>
</evidence>
<dbReference type="Pfam" id="PF01063">
    <property type="entry name" value="Aminotran_4"/>
    <property type="match status" value="1"/>
</dbReference>
<dbReference type="InterPro" id="IPR043132">
    <property type="entry name" value="BCAT-like_C"/>
</dbReference>
<dbReference type="GO" id="GO:0009099">
    <property type="term" value="P:L-valine biosynthetic process"/>
    <property type="evidence" value="ECO:0007669"/>
    <property type="project" value="UniProtKB-UniPathway"/>
</dbReference>
<keyword evidence="10 17" id="KW-0100">Branched-chain amino acid biosynthesis</keyword>
<keyword evidence="8 17" id="KW-0808">Transferase</keyword>
<dbReference type="GO" id="GO:0009097">
    <property type="term" value="P:isoleucine biosynthetic process"/>
    <property type="evidence" value="ECO:0007669"/>
    <property type="project" value="UniProtKB-UniPathway"/>
</dbReference>
<dbReference type="PROSITE" id="PS00770">
    <property type="entry name" value="AA_TRANSFER_CLASS_4"/>
    <property type="match status" value="1"/>
</dbReference>
<dbReference type="AlphaFoldDB" id="A0A5C4TG97"/>
<dbReference type="NCBIfam" id="TIGR01123">
    <property type="entry name" value="ilvE_II"/>
    <property type="match status" value="1"/>
</dbReference>
<dbReference type="UniPathway" id="UPA00047">
    <property type="reaction ID" value="UER00058"/>
</dbReference>
<dbReference type="InterPro" id="IPR036038">
    <property type="entry name" value="Aminotransferase-like"/>
</dbReference>
<dbReference type="EC" id="2.6.1.42" evidence="17"/>
<comment type="catalytic activity">
    <reaction evidence="12 17">
        <text>L-isoleucine + 2-oxoglutarate = (S)-3-methyl-2-oxopentanoate + L-glutamate</text>
        <dbReference type="Rhea" id="RHEA:24801"/>
        <dbReference type="ChEBI" id="CHEBI:16810"/>
        <dbReference type="ChEBI" id="CHEBI:29985"/>
        <dbReference type="ChEBI" id="CHEBI:35146"/>
        <dbReference type="ChEBI" id="CHEBI:58045"/>
        <dbReference type="EC" id="2.6.1.42"/>
    </reaction>
</comment>
<evidence type="ECO:0000256" key="14">
    <source>
        <dbReference type="PIRSR" id="PIRSR006468-1"/>
    </source>
</evidence>
<dbReference type="GO" id="GO:0052656">
    <property type="term" value="F:L-isoleucine-2-oxoglutarate transaminase activity"/>
    <property type="evidence" value="ECO:0007669"/>
    <property type="project" value="RHEA"/>
</dbReference>
<evidence type="ECO:0000256" key="4">
    <source>
        <dbReference type="ARBA" id="ARBA00005072"/>
    </source>
</evidence>
<dbReference type="GO" id="GO:0052655">
    <property type="term" value="F:L-valine-2-oxoglutarate transaminase activity"/>
    <property type="evidence" value="ECO:0007669"/>
    <property type="project" value="RHEA"/>
</dbReference>
<comment type="pathway">
    <text evidence="4 18">Amino-acid biosynthesis; L-leucine biosynthesis; L-leucine from 3-methyl-2-oxobutanoate: step 4/4.</text>
</comment>
<accession>A0A5C4TG97</accession>
<dbReference type="EMBL" id="VDCQ01000004">
    <property type="protein sequence ID" value="TNJ67597.1"/>
    <property type="molecule type" value="Genomic_DNA"/>
</dbReference>
<reference evidence="19 20" key="1">
    <citation type="submission" date="2019-05" db="EMBL/GenBank/DDBJ databases">
        <title>We sequenced the genome of Paenibacillus hemerocallicola KCTC 33185 for further insight into its adaptation and study the phylogeny of Paenibacillus.</title>
        <authorList>
            <person name="Narsing Rao M.P."/>
        </authorList>
    </citation>
    <scope>NUCLEOTIDE SEQUENCE [LARGE SCALE GENOMIC DNA]</scope>
    <source>
        <strain evidence="19 20">KCTC 33185</strain>
    </source>
</reference>